<evidence type="ECO:0000313" key="3">
    <source>
        <dbReference type="Proteomes" id="UP001499987"/>
    </source>
</evidence>
<comment type="caution">
    <text evidence="2">The sequence shown here is derived from an EMBL/GenBank/DDBJ whole genome shotgun (WGS) entry which is preliminary data.</text>
</comment>
<feature type="region of interest" description="Disordered" evidence="1">
    <location>
        <begin position="44"/>
        <end position="69"/>
    </location>
</feature>
<dbReference type="Proteomes" id="UP001499987">
    <property type="component" value="Unassembled WGS sequence"/>
</dbReference>
<dbReference type="EMBL" id="BAAALD010000055">
    <property type="protein sequence ID" value="GAA1101827.1"/>
    <property type="molecule type" value="Genomic_DNA"/>
</dbReference>
<name>A0ABP4EEY2_9ACTN</name>
<keyword evidence="3" id="KW-1185">Reference proteome</keyword>
<evidence type="ECO:0000313" key="2">
    <source>
        <dbReference type="EMBL" id="GAA1101827.1"/>
    </source>
</evidence>
<organism evidence="2 3">
    <name type="scientific">Kitasatospora arboriphila</name>
    <dbReference type="NCBI Taxonomy" id="258052"/>
    <lineage>
        <taxon>Bacteria</taxon>
        <taxon>Bacillati</taxon>
        <taxon>Actinomycetota</taxon>
        <taxon>Actinomycetes</taxon>
        <taxon>Kitasatosporales</taxon>
        <taxon>Streptomycetaceae</taxon>
        <taxon>Kitasatospora</taxon>
    </lineage>
</organism>
<protein>
    <submittedName>
        <fullName evidence="2">Uncharacterized protein</fullName>
    </submittedName>
</protein>
<feature type="compositionally biased region" description="Basic and acidic residues" evidence="1">
    <location>
        <begin position="52"/>
        <end position="69"/>
    </location>
</feature>
<gene>
    <name evidence="2" type="ORF">GCM10009663_50610</name>
</gene>
<dbReference type="RefSeq" id="WP_344625970.1">
    <property type="nucleotide sequence ID" value="NZ_BAAALD010000055.1"/>
</dbReference>
<evidence type="ECO:0000256" key="1">
    <source>
        <dbReference type="SAM" id="MobiDB-lite"/>
    </source>
</evidence>
<reference evidence="3" key="1">
    <citation type="journal article" date="2019" name="Int. J. Syst. Evol. Microbiol.">
        <title>The Global Catalogue of Microorganisms (GCM) 10K type strain sequencing project: providing services to taxonomists for standard genome sequencing and annotation.</title>
        <authorList>
            <consortium name="The Broad Institute Genomics Platform"/>
            <consortium name="The Broad Institute Genome Sequencing Center for Infectious Disease"/>
            <person name="Wu L."/>
            <person name="Ma J."/>
        </authorList>
    </citation>
    <scope>NUCLEOTIDE SEQUENCE [LARGE SCALE GENOMIC DNA]</scope>
    <source>
        <strain evidence="3">JCM 13002</strain>
    </source>
</reference>
<proteinExistence type="predicted"/>
<accession>A0ABP4EEY2</accession>
<sequence>MSRKPTLAEIGAFLAHVRAASPGADPGPLLSEKADLLERIANANPGDQDAADVAREARAAADRHNRNGG</sequence>